<dbReference type="GO" id="GO:0043190">
    <property type="term" value="C:ATP-binding cassette (ABC) transporter complex"/>
    <property type="evidence" value="ECO:0007669"/>
    <property type="project" value="InterPro"/>
</dbReference>
<dbReference type="GO" id="GO:0042301">
    <property type="term" value="F:phosphate ion binding"/>
    <property type="evidence" value="ECO:0007669"/>
    <property type="project" value="InterPro"/>
</dbReference>
<keyword evidence="5 7" id="KW-0813">Transport</keyword>
<dbReference type="NCBIfam" id="TIGR00975">
    <property type="entry name" value="3a0107s03"/>
    <property type="match status" value="1"/>
</dbReference>
<organism evidence="11 12">
    <name type="scientific">Neisseria brasiliensis</name>
    <dbReference type="NCBI Taxonomy" id="2666100"/>
    <lineage>
        <taxon>Bacteria</taxon>
        <taxon>Pseudomonadati</taxon>
        <taxon>Pseudomonadota</taxon>
        <taxon>Betaproteobacteria</taxon>
        <taxon>Neisseriales</taxon>
        <taxon>Neisseriaceae</taxon>
        <taxon>Neisseria</taxon>
    </lineage>
</organism>
<comment type="similarity">
    <text evidence="2 7">Belongs to the PstS family.</text>
</comment>
<dbReference type="GO" id="GO:0035435">
    <property type="term" value="P:phosphate ion transmembrane transport"/>
    <property type="evidence" value="ECO:0007669"/>
    <property type="project" value="InterPro"/>
</dbReference>
<feature type="region of interest" description="Disordered" evidence="8">
    <location>
        <begin position="23"/>
        <end position="50"/>
    </location>
</feature>
<dbReference type="PROSITE" id="PS51257">
    <property type="entry name" value="PROKAR_LIPOPROTEIN"/>
    <property type="match status" value="1"/>
</dbReference>
<feature type="chain" id="PRO_5031178256" description="Phosphate-binding protein PstS" evidence="9">
    <location>
        <begin position="18"/>
        <end position="377"/>
    </location>
</feature>
<keyword evidence="9" id="KW-0732">Signal</keyword>
<feature type="signal peptide" evidence="9">
    <location>
        <begin position="1"/>
        <end position="17"/>
    </location>
</feature>
<dbReference type="NCBIfam" id="NF008171">
    <property type="entry name" value="PRK10918.1"/>
    <property type="match status" value="1"/>
</dbReference>
<sequence length="377" mass="39714">MKKSAFVVSIATVLALAACGGESKAPEAPKAGAAATTNEVPKAADGQQQPVGLDVTGAGASFPQPVYVQWANAFQQASGNRINYQSIGSSGGVKQITAKTVDFGASDSPLDAEKLEQEGLVQFPTVIGGVVPVVNVEGVAAGQLKLTGEVLAEIYLGTITKWNDPKIQELNADVKLPDANITTVFRSDGSGTSFIFTTYLSQVSSGWKDQVGAANTVKWPTAASGVAGKGNEGVANYVSRVANSIGYVEYAYAKQNNMSHIQLKNAAGNFVQPSQETFAAASKVDWKSVKGFSLVLTNQPDANAWPLAAATFILMHKKNADATKAKAALAFFDWAYTSGDEAAQKLDYVPLPAEVKDLVRQEWANIQDENGQAVFTK</sequence>
<keyword evidence="12" id="KW-1185">Reference proteome</keyword>
<dbReference type="EMBL" id="WJXO01000001">
    <property type="protein sequence ID" value="MRN37157.1"/>
    <property type="molecule type" value="Genomic_DNA"/>
</dbReference>
<evidence type="ECO:0000313" key="11">
    <source>
        <dbReference type="EMBL" id="MRN37157.1"/>
    </source>
</evidence>
<dbReference type="CDD" id="cd13565">
    <property type="entry name" value="PBP2_PstS"/>
    <property type="match status" value="1"/>
</dbReference>
<keyword evidence="6 7" id="KW-0592">Phosphate transport</keyword>
<dbReference type="PANTHER" id="PTHR42996:SF1">
    <property type="entry name" value="PHOSPHATE-BINDING PROTEIN PSTS"/>
    <property type="match status" value="1"/>
</dbReference>
<proteinExistence type="inferred from homology"/>
<evidence type="ECO:0000259" key="10">
    <source>
        <dbReference type="Pfam" id="PF12849"/>
    </source>
</evidence>
<accession>A0A7X2KXM4</accession>
<evidence type="ECO:0000256" key="7">
    <source>
        <dbReference type="PIRNR" id="PIRNR002756"/>
    </source>
</evidence>
<evidence type="ECO:0000256" key="9">
    <source>
        <dbReference type="SAM" id="SignalP"/>
    </source>
</evidence>
<dbReference type="PIRSF" id="PIRSF002756">
    <property type="entry name" value="PstS"/>
    <property type="match status" value="1"/>
</dbReference>
<feature type="domain" description="PBP" evidence="10">
    <location>
        <begin position="49"/>
        <end position="336"/>
    </location>
</feature>
<dbReference type="InterPro" id="IPR005673">
    <property type="entry name" value="ABC_phos-bd_PstS"/>
</dbReference>
<dbReference type="AlphaFoldDB" id="A0A7X2KXM4"/>
<dbReference type="Proteomes" id="UP000486297">
    <property type="component" value="Unassembled WGS sequence"/>
</dbReference>
<gene>
    <name evidence="11" type="primary">pstS</name>
    <name evidence="11" type="ORF">GJU80_01200</name>
</gene>
<evidence type="ECO:0000256" key="3">
    <source>
        <dbReference type="ARBA" id="ARBA00011529"/>
    </source>
</evidence>
<dbReference type="RefSeq" id="WP_095502628.1">
    <property type="nucleotide sequence ID" value="NZ_WJXO01000001.1"/>
</dbReference>
<dbReference type="SUPFAM" id="SSF53850">
    <property type="entry name" value="Periplasmic binding protein-like II"/>
    <property type="match status" value="1"/>
</dbReference>
<feature type="compositionally biased region" description="Low complexity" evidence="8">
    <location>
        <begin position="26"/>
        <end position="35"/>
    </location>
</feature>
<name>A0A7X2KXM4_9NEIS</name>
<dbReference type="Gene3D" id="3.40.190.10">
    <property type="entry name" value="Periplasmic binding protein-like II"/>
    <property type="match status" value="2"/>
</dbReference>
<dbReference type="InterPro" id="IPR050962">
    <property type="entry name" value="Phosphate-bind_PstS"/>
</dbReference>
<comment type="subunit">
    <text evidence="3 7">The complex is composed of two ATP-binding proteins (PstB), two transmembrane proteins (PstC and PstA) and a solute-binding protein (PstS).</text>
</comment>
<evidence type="ECO:0000256" key="4">
    <source>
        <dbReference type="ARBA" id="ARBA00021889"/>
    </source>
</evidence>
<dbReference type="InterPro" id="IPR024370">
    <property type="entry name" value="PBP_domain"/>
</dbReference>
<evidence type="ECO:0000256" key="8">
    <source>
        <dbReference type="SAM" id="MobiDB-lite"/>
    </source>
</evidence>
<evidence type="ECO:0000256" key="1">
    <source>
        <dbReference type="ARBA" id="ARBA00002841"/>
    </source>
</evidence>
<evidence type="ECO:0000256" key="2">
    <source>
        <dbReference type="ARBA" id="ARBA00008725"/>
    </source>
</evidence>
<comment type="caution">
    <text evidence="11">The sequence shown here is derived from an EMBL/GenBank/DDBJ whole genome shotgun (WGS) entry which is preliminary data.</text>
</comment>
<dbReference type="PANTHER" id="PTHR42996">
    <property type="entry name" value="PHOSPHATE-BINDING PROTEIN PSTS"/>
    <property type="match status" value="1"/>
</dbReference>
<evidence type="ECO:0000256" key="5">
    <source>
        <dbReference type="ARBA" id="ARBA00022448"/>
    </source>
</evidence>
<evidence type="ECO:0000313" key="12">
    <source>
        <dbReference type="Proteomes" id="UP000486297"/>
    </source>
</evidence>
<protein>
    <recommendedName>
        <fullName evidence="4 7">Phosphate-binding protein PstS</fullName>
    </recommendedName>
</protein>
<evidence type="ECO:0000256" key="6">
    <source>
        <dbReference type="ARBA" id="ARBA00022592"/>
    </source>
</evidence>
<comment type="function">
    <text evidence="1 7">Part of the ABC transporter complex PstSACB involved in phosphate import.</text>
</comment>
<dbReference type="Pfam" id="PF12849">
    <property type="entry name" value="PBP_like_2"/>
    <property type="match status" value="1"/>
</dbReference>
<reference evidence="11" key="1">
    <citation type="journal article" name="Emerg. Infect. Dis.">
        <title>Two cases of a newly characterized neisseria species.</title>
        <authorList>
            <person name="Mustapha M."/>
            <person name="Lemos A.P.S."/>
            <person name="Harrison L.H."/>
            <person name="Vantyne D."/>
            <person name="Sacchi C.T."/>
        </authorList>
    </citation>
    <scope>NUCLEOTIDE SEQUENCE</scope>
    <source>
        <strain evidence="11">N.95.16</strain>
    </source>
</reference>